<feature type="domain" description="Beta-lactamase-related" evidence="3">
    <location>
        <begin position="36"/>
        <end position="364"/>
    </location>
</feature>
<accession>A0A2A9PQB4</accession>
<dbReference type="InterPro" id="IPR021860">
    <property type="entry name" value="Peptidase_S12_Pab87-rel_C"/>
</dbReference>
<sequence length="533" mass="59530">MDAVASSSSSSPSPPLQLQPASGDAVMDLFRSPDFSAYVKKLIERHHVPGLAIAIVQDGQVASAAYGKASLDPPRDFGTDTLFCVGSSAKSLTAASVGVLVEDNDKYPQVQFDTPMSSLLPGDFVMPGKDHDHVTVEDVLCHRTGMAPHEYSILGPRAKTPDDPRSLTRNLRNLSVMAPNRAEHIYCNMLYTTMTYMIERVSGMTFYDFMCKNIFEPLGMKSTYLLMDRVRERGLEDRVATGYAWEKGKHREMVTCDGPEAEGAGQIYSTIDDYVKWVKAMLRHEGPITENLATALTTKRIQQDPEQDPEQESCAFYALGWQVHQYSGYKIVSHDGGEPGFQCNHFFIPELDFGGVIFSNADEADTVVSLLMYRMIDEVAQKGSDGRVVREEGLGSESESESESVSDEDEDDDGLEEELRQELSPGLEKPEPQKMPLSTYTGHYSHPGYHDLTVEVKDGALFIDATDRSYGFTLVFKHICEQTKYIGYMMQSFETSDLPIKAEFRLEGDRAVKLGLHLQDRVDDYIWFDRVDG</sequence>
<dbReference type="Gene3D" id="3.40.710.10">
    <property type="entry name" value="DD-peptidase/beta-lactamase superfamily"/>
    <property type="match status" value="1"/>
</dbReference>
<feature type="compositionally biased region" description="Low complexity" evidence="2">
    <location>
        <begin position="1"/>
        <end position="11"/>
    </location>
</feature>
<evidence type="ECO:0000259" key="4">
    <source>
        <dbReference type="Pfam" id="PF11954"/>
    </source>
</evidence>
<dbReference type="Proteomes" id="UP000037136">
    <property type="component" value="Unassembled WGS sequence"/>
</dbReference>
<feature type="region of interest" description="Disordered" evidence="2">
    <location>
        <begin position="1"/>
        <end position="21"/>
    </location>
</feature>
<evidence type="ECO:0000313" key="5">
    <source>
        <dbReference type="EMBL" id="PFH62856.1"/>
    </source>
</evidence>
<evidence type="ECO:0000256" key="2">
    <source>
        <dbReference type="SAM" id="MobiDB-lite"/>
    </source>
</evidence>
<gene>
    <name evidence="5" type="ORF">XA68_11637</name>
</gene>
<feature type="domain" description="Peptidase S12 Pab87-related C-terminal" evidence="4">
    <location>
        <begin position="429"/>
        <end position="523"/>
    </location>
</feature>
<evidence type="ECO:0000259" key="3">
    <source>
        <dbReference type="Pfam" id="PF00144"/>
    </source>
</evidence>
<feature type="compositionally biased region" description="Acidic residues" evidence="2">
    <location>
        <begin position="398"/>
        <end position="416"/>
    </location>
</feature>
<dbReference type="Pfam" id="PF00144">
    <property type="entry name" value="Beta-lactamase"/>
    <property type="match status" value="1"/>
</dbReference>
<dbReference type="Pfam" id="PF11954">
    <property type="entry name" value="DUF3471"/>
    <property type="match status" value="1"/>
</dbReference>
<dbReference type="PANTHER" id="PTHR46825">
    <property type="entry name" value="D-ALANYL-D-ALANINE-CARBOXYPEPTIDASE/ENDOPEPTIDASE AMPH"/>
    <property type="match status" value="1"/>
</dbReference>
<dbReference type="Gene3D" id="2.40.128.600">
    <property type="match status" value="1"/>
</dbReference>
<dbReference type="PANTHER" id="PTHR46825:SF9">
    <property type="entry name" value="BETA-LACTAMASE-RELATED DOMAIN-CONTAINING PROTEIN"/>
    <property type="match status" value="1"/>
</dbReference>
<dbReference type="SUPFAM" id="SSF56601">
    <property type="entry name" value="beta-lactamase/transpeptidase-like"/>
    <property type="match status" value="1"/>
</dbReference>
<dbReference type="OrthoDB" id="5946976at2759"/>
<dbReference type="EMBL" id="LAZP02000016">
    <property type="protein sequence ID" value="PFH62856.1"/>
    <property type="molecule type" value="Genomic_DNA"/>
</dbReference>
<evidence type="ECO:0000313" key="6">
    <source>
        <dbReference type="Proteomes" id="UP000037136"/>
    </source>
</evidence>
<protein>
    <recommendedName>
        <fullName evidence="7">Beta-lactamase-related domain-containing protein</fullName>
    </recommendedName>
</protein>
<comment type="similarity">
    <text evidence="1">Belongs to the peptidase S12 family.</text>
</comment>
<feature type="region of interest" description="Disordered" evidence="2">
    <location>
        <begin position="384"/>
        <end position="441"/>
    </location>
</feature>
<comment type="caution">
    <text evidence="5">The sequence shown here is derived from an EMBL/GenBank/DDBJ whole genome shotgun (WGS) entry which is preliminary data.</text>
</comment>
<reference evidence="5 6" key="1">
    <citation type="journal article" date="2015" name="BMC Genomics">
        <title>Gene expression during zombie ant biting behavior reflects the complexity underlying fungal parasitic behavioral manipulation.</title>
        <authorList>
            <person name="de Bekker C."/>
            <person name="Ohm R.A."/>
            <person name="Loreto R.G."/>
            <person name="Sebastian A."/>
            <person name="Albert I."/>
            <person name="Merrow M."/>
            <person name="Brachmann A."/>
            <person name="Hughes D.P."/>
        </authorList>
    </citation>
    <scope>NUCLEOTIDE SEQUENCE [LARGE SCALE GENOMIC DNA]</scope>
    <source>
        <strain evidence="5 6">SC16a</strain>
    </source>
</reference>
<dbReference type="AlphaFoldDB" id="A0A2A9PQB4"/>
<dbReference type="STRING" id="268505.A0A2A9PQB4"/>
<dbReference type="InterPro" id="IPR012338">
    <property type="entry name" value="Beta-lactam/transpept-like"/>
</dbReference>
<proteinExistence type="inferred from homology"/>
<organism evidence="5 6">
    <name type="scientific">Ophiocordyceps unilateralis</name>
    <name type="common">Zombie-ant fungus</name>
    <name type="synonym">Torrubia unilateralis</name>
    <dbReference type="NCBI Taxonomy" id="268505"/>
    <lineage>
        <taxon>Eukaryota</taxon>
        <taxon>Fungi</taxon>
        <taxon>Dikarya</taxon>
        <taxon>Ascomycota</taxon>
        <taxon>Pezizomycotina</taxon>
        <taxon>Sordariomycetes</taxon>
        <taxon>Hypocreomycetidae</taxon>
        <taxon>Hypocreales</taxon>
        <taxon>Ophiocordycipitaceae</taxon>
        <taxon>Ophiocordyceps</taxon>
    </lineage>
</organism>
<dbReference type="InterPro" id="IPR050491">
    <property type="entry name" value="AmpC-like"/>
</dbReference>
<evidence type="ECO:0000256" key="1">
    <source>
        <dbReference type="ARBA" id="ARBA00038215"/>
    </source>
</evidence>
<reference evidence="5 6" key="2">
    <citation type="journal article" date="2017" name="Sci. Rep.">
        <title>Ant-infecting Ophiocordyceps genomes reveal a high diversity of potential behavioral manipulation genes and a possible major role for enterotoxins.</title>
        <authorList>
            <person name="de Bekker C."/>
            <person name="Ohm R.A."/>
            <person name="Evans H.C."/>
            <person name="Brachmann A."/>
            <person name="Hughes D.P."/>
        </authorList>
    </citation>
    <scope>NUCLEOTIDE SEQUENCE [LARGE SCALE GENOMIC DNA]</scope>
    <source>
        <strain evidence="5 6">SC16a</strain>
    </source>
</reference>
<evidence type="ECO:0008006" key="7">
    <source>
        <dbReference type="Google" id="ProtNLM"/>
    </source>
</evidence>
<feature type="compositionally biased region" description="Basic and acidic residues" evidence="2">
    <location>
        <begin position="384"/>
        <end position="393"/>
    </location>
</feature>
<name>A0A2A9PQB4_OPHUN</name>
<dbReference type="InterPro" id="IPR001466">
    <property type="entry name" value="Beta-lactam-related"/>
</dbReference>
<keyword evidence="6" id="KW-1185">Reference proteome</keyword>